<dbReference type="PROSITE" id="PS00755">
    <property type="entry name" value="SECY_1"/>
    <property type="match status" value="1"/>
</dbReference>
<reference evidence="16" key="1">
    <citation type="journal article" date="2020" name="mSystems">
        <title>Genome- and Community-Level Interaction Insights into Carbon Utilization and Element Cycling Functions of Hydrothermarchaeota in Hydrothermal Sediment.</title>
        <authorList>
            <person name="Zhou Z."/>
            <person name="Liu Y."/>
            <person name="Xu W."/>
            <person name="Pan J."/>
            <person name="Luo Z.H."/>
            <person name="Li M."/>
        </authorList>
    </citation>
    <scope>NUCLEOTIDE SEQUENCE [LARGE SCALE GENOMIC DNA]</scope>
    <source>
        <strain evidence="16">SpSt-966</strain>
    </source>
</reference>
<keyword evidence="12" id="KW-1003">Cell membrane</keyword>
<evidence type="ECO:0000256" key="7">
    <source>
        <dbReference type="ARBA" id="ARBA00023010"/>
    </source>
</evidence>
<feature type="transmembrane region" description="Helical" evidence="12">
    <location>
        <begin position="210"/>
        <end position="230"/>
    </location>
</feature>
<dbReference type="PANTHER" id="PTHR10906">
    <property type="entry name" value="SECY/SEC61-ALPHA FAMILY MEMBER"/>
    <property type="match status" value="1"/>
</dbReference>
<evidence type="ECO:0000256" key="9">
    <source>
        <dbReference type="ARBA" id="ARBA00039733"/>
    </source>
</evidence>
<accession>A0A7V3RER3</accession>
<dbReference type="HAMAP" id="MF_01465">
    <property type="entry name" value="SecY"/>
    <property type="match status" value="1"/>
</dbReference>
<proteinExistence type="inferred from homology"/>
<evidence type="ECO:0000256" key="1">
    <source>
        <dbReference type="ARBA" id="ARBA00004429"/>
    </source>
</evidence>
<organism evidence="16">
    <name type="scientific">Mesoaciditoga lauensis</name>
    <dbReference type="NCBI Taxonomy" id="1495039"/>
    <lineage>
        <taxon>Bacteria</taxon>
        <taxon>Thermotogati</taxon>
        <taxon>Thermotogota</taxon>
        <taxon>Thermotogae</taxon>
        <taxon>Mesoaciditogales</taxon>
        <taxon>Mesoaciditogaceae</taxon>
        <taxon>Mesoaciditoga</taxon>
    </lineage>
</organism>
<evidence type="ECO:0000313" key="16">
    <source>
        <dbReference type="EMBL" id="HGE75324.1"/>
    </source>
</evidence>
<protein>
    <recommendedName>
        <fullName evidence="9 12">Protein translocase subunit SecY</fullName>
    </recommendedName>
</protein>
<dbReference type="EMBL" id="DTPE01000175">
    <property type="protein sequence ID" value="HGE75324.1"/>
    <property type="molecule type" value="Genomic_DNA"/>
</dbReference>
<evidence type="ECO:0000256" key="10">
    <source>
        <dbReference type="ARBA" id="ARBA00057692"/>
    </source>
</evidence>
<keyword evidence="3 12" id="KW-0813">Transport</keyword>
<dbReference type="PRINTS" id="PR00303">
    <property type="entry name" value="SECYTRNLCASE"/>
</dbReference>
<dbReference type="GO" id="GO:0065002">
    <property type="term" value="P:intracellular protein transmembrane transport"/>
    <property type="evidence" value="ECO:0007669"/>
    <property type="project" value="UniProtKB-UniRule"/>
</dbReference>
<keyword evidence="6 12" id="KW-1133">Transmembrane helix</keyword>
<dbReference type="InterPro" id="IPR023201">
    <property type="entry name" value="SecY_dom_sf"/>
</dbReference>
<evidence type="ECO:0000256" key="8">
    <source>
        <dbReference type="ARBA" id="ARBA00023136"/>
    </source>
</evidence>
<evidence type="ECO:0000256" key="3">
    <source>
        <dbReference type="ARBA" id="ARBA00022448"/>
    </source>
</evidence>
<feature type="transmembrane region" description="Helical" evidence="12">
    <location>
        <begin position="294"/>
        <end position="317"/>
    </location>
</feature>
<evidence type="ECO:0000256" key="6">
    <source>
        <dbReference type="ARBA" id="ARBA00022989"/>
    </source>
</evidence>
<evidence type="ECO:0000256" key="12">
    <source>
        <dbReference type="HAMAP-Rule" id="MF_01465"/>
    </source>
</evidence>
<sequence length="429" mass="47095">MWEAIKNSFKIPELRDRIIFTFLMLAVFRLGVYIPVPGISLSSWANFFNSVSAGAGGGFFTLLNAFAGGALSNMSIFAMSVTPYINASIILQLLMAVVPSLKELAKEGEQGRQKIEKYTRELTLVLAAVESVALTVVVILPHSTPSLNKFAFIILSSVSLMAGSMFLQWIGEMITDRGIGNGISIIIFAGVVATYPFYLGQMIISNLSVTSWALFFLIFVVTIFGLIYIMQGERRIMVQYAKKVVGRKMYGGQSSYIPMKVNQGGVLPIIFAVAILMIPSMIAQFTHNYTLQSIFGFNSVFYIVIYALMVFFFTYFYSAITFDVHDVSDNIKEYGGFIPGIRPGMPTEQYLAKVLSRITFLGALALVIIALLPNLSAAIVGSNSGQIVGGVGMMIAVGVALDVVQQMEAHLIMRHYEGFIKRGKLKGRI</sequence>
<dbReference type="InterPro" id="IPR026593">
    <property type="entry name" value="SecY"/>
</dbReference>
<comment type="caution">
    <text evidence="16">The sequence shown here is derived from an EMBL/GenBank/DDBJ whole genome shotgun (WGS) entry which is preliminary data.</text>
</comment>
<dbReference type="Pfam" id="PF00344">
    <property type="entry name" value="SecY"/>
    <property type="match status" value="1"/>
</dbReference>
<keyword evidence="8 12" id="KW-0472">Membrane</keyword>
<feature type="transmembrane region" description="Helical" evidence="12">
    <location>
        <begin position="150"/>
        <end position="167"/>
    </location>
</feature>
<keyword evidence="4 12" id="KW-0812">Transmembrane</keyword>
<keyword evidence="7 12" id="KW-0811">Translocation</keyword>
<comment type="function">
    <text evidence="10 12 13">The central subunit of the protein translocation channel SecYEG. Consists of two halves formed by TMs 1-5 and 6-10. These two domains form a lateral gate at the front which open onto the bilayer between TMs 2 and 7, and are clamped together by SecE at the back. The channel is closed by both a pore ring composed of hydrophobic SecY resides and a short helix (helix 2A) on the extracellular side of the membrane which forms a plug. The plug probably moves laterally to allow the channel to open. The ring and the pore may move independently.</text>
</comment>
<dbReference type="InterPro" id="IPR030659">
    <property type="entry name" value="SecY_CS"/>
</dbReference>
<feature type="transmembrane region" description="Helical" evidence="12">
    <location>
        <begin position="358"/>
        <end position="380"/>
    </location>
</feature>
<comment type="subunit">
    <text evidence="11 12">Component of the Sec protein translocase complex. Heterotrimer consisting of SecY, SecE and SecG subunits. The heterotrimers can form oligomers, although 1 heterotrimer is thought to be able to translocate proteins. Interacts with the ribosome. Interacts with SecDF, and other proteins may be involved. Interacts with SecA.</text>
</comment>
<dbReference type="InterPro" id="IPR002208">
    <property type="entry name" value="SecY/SEC61-alpha"/>
</dbReference>
<dbReference type="Gene3D" id="1.10.3370.10">
    <property type="entry name" value="SecY subunit domain"/>
    <property type="match status" value="1"/>
</dbReference>
<comment type="subcellular location">
    <subcellularLocation>
        <location evidence="1">Cell inner membrane</location>
        <topology evidence="1">Multi-pass membrane protein</topology>
    </subcellularLocation>
    <subcellularLocation>
        <location evidence="12">Cell membrane</location>
        <topology evidence="12">Multi-pass membrane protein</topology>
    </subcellularLocation>
    <subcellularLocation>
        <location evidence="14">Membrane</location>
        <topology evidence="14">Multi-pass membrane protein</topology>
    </subcellularLocation>
</comment>
<dbReference type="PROSITE" id="PS00756">
    <property type="entry name" value="SECY_2"/>
    <property type="match status" value="1"/>
</dbReference>
<evidence type="ECO:0000256" key="5">
    <source>
        <dbReference type="ARBA" id="ARBA00022927"/>
    </source>
</evidence>
<feature type="transmembrane region" description="Helical" evidence="12">
    <location>
        <begin position="83"/>
        <end position="101"/>
    </location>
</feature>
<gene>
    <name evidence="12 16" type="primary">secY</name>
    <name evidence="16" type="ORF">ENX73_04285</name>
</gene>
<evidence type="ECO:0000256" key="15">
    <source>
        <dbReference type="RuleBase" id="RU004349"/>
    </source>
</evidence>
<keyword evidence="5 12" id="KW-0653">Protein transport</keyword>
<dbReference type="PIRSF" id="PIRSF004557">
    <property type="entry name" value="SecY"/>
    <property type="match status" value="1"/>
</dbReference>
<comment type="similarity">
    <text evidence="2 12 15">Belongs to the SecY/SEC61-alpha family.</text>
</comment>
<feature type="transmembrane region" description="Helical" evidence="12">
    <location>
        <begin position="386"/>
        <end position="404"/>
    </location>
</feature>
<comment type="caution">
    <text evidence="12">Lacks conserved residue(s) required for the propagation of feature annotation.</text>
</comment>
<name>A0A7V3RER3_9BACT</name>
<dbReference type="GO" id="GO:0006605">
    <property type="term" value="P:protein targeting"/>
    <property type="evidence" value="ECO:0007669"/>
    <property type="project" value="UniProtKB-UniRule"/>
</dbReference>
<evidence type="ECO:0000256" key="2">
    <source>
        <dbReference type="ARBA" id="ARBA00005751"/>
    </source>
</evidence>
<dbReference type="GO" id="GO:0005886">
    <property type="term" value="C:plasma membrane"/>
    <property type="evidence" value="ECO:0007669"/>
    <property type="project" value="UniProtKB-SubCell"/>
</dbReference>
<dbReference type="AlphaFoldDB" id="A0A7V3RER3"/>
<evidence type="ECO:0000256" key="14">
    <source>
        <dbReference type="RuleBase" id="RU003484"/>
    </source>
</evidence>
<feature type="transmembrane region" description="Helical" evidence="12">
    <location>
        <begin position="264"/>
        <end position="282"/>
    </location>
</feature>
<feature type="transmembrane region" description="Helical" evidence="12">
    <location>
        <begin position="48"/>
        <end position="71"/>
    </location>
</feature>
<feature type="transmembrane region" description="Helical" evidence="12">
    <location>
        <begin position="179"/>
        <end position="198"/>
    </location>
</feature>
<dbReference type="FunFam" id="1.10.3370.10:FF:000001">
    <property type="entry name" value="Preprotein translocase subunit SecY"/>
    <property type="match status" value="1"/>
</dbReference>
<evidence type="ECO:0000256" key="11">
    <source>
        <dbReference type="ARBA" id="ARBA00063838"/>
    </source>
</evidence>
<feature type="transmembrane region" description="Helical" evidence="12">
    <location>
        <begin position="122"/>
        <end position="144"/>
    </location>
</feature>
<dbReference type="NCBIfam" id="TIGR00967">
    <property type="entry name" value="3a0501s007"/>
    <property type="match status" value="1"/>
</dbReference>
<evidence type="ECO:0000256" key="13">
    <source>
        <dbReference type="RuleBase" id="RU000537"/>
    </source>
</evidence>
<feature type="transmembrane region" description="Helical" evidence="12">
    <location>
        <begin position="18"/>
        <end position="36"/>
    </location>
</feature>
<dbReference type="SUPFAM" id="SSF103491">
    <property type="entry name" value="Preprotein translocase SecY subunit"/>
    <property type="match status" value="1"/>
</dbReference>
<dbReference type="GO" id="GO:0043952">
    <property type="term" value="P:protein transport by the Sec complex"/>
    <property type="evidence" value="ECO:0007669"/>
    <property type="project" value="UniProtKB-UniRule"/>
</dbReference>
<evidence type="ECO:0000256" key="4">
    <source>
        <dbReference type="ARBA" id="ARBA00022692"/>
    </source>
</evidence>